<proteinExistence type="predicted"/>
<keyword evidence="3" id="KW-1185">Reference proteome</keyword>
<comment type="caution">
    <text evidence="2">The sequence shown here is derived from an EMBL/GenBank/DDBJ whole genome shotgun (WGS) entry which is preliminary data.</text>
</comment>
<dbReference type="AlphaFoldDB" id="A0A316C5V5"/>
<reference evidence="2 3" key="1">
    <citation type="submission" date="2018-05" db="EMBL/GenBank/DDBJ databases">
        <title>Genomic Encyclopedia of Type Strains, Phase IV (KMG-IV): sequencing the most valuable type-strain genomes for metagenomic binning, comparative biology and taxonomic classification.</title>
        <authorList>
            <person name="Goeker M."/>
        </authorList>
    </citation>
    <scope>NUCLEOTIDE SEQUENCE [LARGE SCALE GENOMIC DNA]</scope>
    <source>
        <strain evidence="2 3">DSM 6986</strain>
    </source>
</reference>
<dbReference type="EMBL" id="QGGG01000009">
    <property type="protein sequence ID" value="PWJ82282.1"/>
    <property type="molecule type" value="Genomic_DNA"/>
</dbReference>
<gene>
    <name evidence="2" type="ORF">C7441_10950</name>
</gene>
<dbReference type="Proteomes" id="UP000245396">
    <property type="component" value="Unassembled WGS sequence"/>
</dbReference>
<evidence type="ECO:0000313" key="3">
    <source>
        <dbReference type="Proteomes" id="UP000245396"/>
    </source>
</evidence>
<feature type="compositionally biased region" description="Basic and acidic residues" evidence="1">
    <location>
        <begin position="7"/>
        <end position="21"/>
    </location>
</feature>
<feature type="compositionally biased region" description="Basic residues" evidence="1">
    <location>
        <begin position="22"/>
        <end position="35"/>
    </location>
</feature>
<accession>A0A316C5V5</accession>
<protein>
    <submittedName>
        <fullName evidence="2">Uncharacterized protein</fullName>
    </submittedName>
</protein>
<sequence>MAQPDSIPEKPVGHDKDDLRTRAGRVPRHRKRRLSSGRATYSSKRLVASRSRSYRLASGNGGNHASRRTVQSS</sequence>
<name>A0A316C5V5_PSESE</name>
<evidence type="ECO:0000313" key="2">
    <source>
        <dbReference type="EMBL" id="PWJ82282.1"/>
    </source>
</evidence>
<feature type="region of interest" description="Disordered" evidence="1">
    <location>
        <begin position="1"/>
        <end position="73"/>
    </location>
</feature>
<evidence type="ECO:0000256" key="1">
    <source>
        <dbReference type="SAM" id="MobiDB-lite"/>
    </source>
</evidence>
<organism evidence="2 3">
    <name type="scientific">Pseudaminobacter salicylatoxidans</name>
    <dbReference type="NCBI Taxonomy" id="93369"/>
    <lineage>
        <taxon>Bacteria</taxon>
        <taxon>Pseudomonadati</taxon>
        <taxon>Pseudomonadota</taxon>
        <taxon>Alphaproteobacteria</taxon>
        <taxon>Hyphomicrobiales</taxon>
        <taxon>Phyllobacteriaceae</taxon>
        <taxon>Pseudaminobacter</taxon>
    </lineage>
</organism>